<protein>
    <submittedName>
        <fullName evidence="1">Uncharacterized protein</fullName>
    </submittedName>
</protein>
<reference evidence="1" key="2">
    <citation type="submission" date="2023-06" db="EMBL/GenBank/DDBJ databases">
        <authorList>
            <person name="Swenson N.G."/>
            <person name="Wegrzyn J.L."/>
            <person name="Mcevoy S.L."/>
        </authorList>
    </citation>
    <scope>NUCLEOTIDE SEQUENCE</scope>
    <source>
        <strain evidence="1">NS2018</strain>
        <tissue evidence="1">Leaf</tissue>
    </source>
</reference>
<sequence length="217" mass="23358">MELWWTLARKSPGHDEGGGVDVPKRSQLLRENGHQNKCKSPKVIGKSVDKVELFDLNKLHKVNAPLYKVVVVANRERFLERQDFLEHRSVDLEICEGMECRVASDSSRLSPLGIVDRVEFDNEGLGSSDVIDSTLLSSLSNVESKLGGGKSDKGVGFDIGQCGGLVDSCNQKGSKSGLMGKGLVGIGLCLVDGDLDGPSIDLFVDIVGMFNDGIPIS</sequence>
<name>A0AA39S6J8_ACESA</name>
<gene>
    <name evidence="1" type="ORF">LWI29_023361</name>
</gene>
<comment type="caution">
    <text evidence="1">The sequence shown here is derived from an EMBL/GenBank/DDBJ whole genome shotgun (WGS) entry which is preliminary data.</text>
</comment>
<reference evidence="1" key="1">
    <citation type="journal article" date="2022" name="Plant J.">
        <title>Strategies of tolerance reflected in two North American maple genomes.</title>
        <authorList>
            <person name="McEvoy S.L."/>
            <person name="Sezen U.U."/>
            <person name="Trouern-Trend A."/>
            <person name="McMahon S.M."/>
            <person name="Schaberg P.G."/>
            <person name="Yang J."/>
            <person name="Wegrzyn J.L."/>
            <person name="Swenson N.G."/>
        </authorList>
    </citation>
    <scope>NUCLEOTIDE SEQUENCE</scope>
    <source>
        <strain evidence="1">NS2018</strain>
    </source>
</reference>
<evidence type="ECO:0000313" key="1">
    <source>
        <dbReference type="EMBL" id="KAK0585095.1"/>
    </source>
</evidence>
<dbReference type="EMBL" id="JAUESC010000383">
    <property type="protein sequence ID" value="KAK0585095.1"/>
    <property type="molecule type" value="Genomic_DNA"/>
</dbReference>
<dbReference type="AlphaFoldDB" id="A0AA39S6J8"/>
<evidence type="ECO:0000313" key="2">
    <source>
        <dbReference type="Proteomes" id="UP001168877"/>
    </source>
</evidence>
<keyword evidence="2" id="KW-1185">Reference proteome</keyword>
<accession>A0AA39S6J8</accession>
<proteinExistence type="predicted"/>
<organism evidence="1 2">
    <name type="scientific">Acer saccharum</name>
    <name type="common">Sugar maple</name>
    <dbReference type="NCBI Taxonomy" id="4024"/>
    <lineage>
        <taxon>Eukaryota</taxon>
        <taxon>Viridiplantae</taxon>
        <taxon>Streptophyta</taxon>
        <taxon>Embryophyta</taxon>
        <taxon>Tracheophyta</taxon>
        <taxon>Spermatophyta</taxon>
        <taxon>Magnoliopsida</taxon>
        <taxon>eudicotyledons</taxon>
        <taxon>Gunneridae</taxon>
        <taxon>Pentapetalae</taxon>
        <taxon>rosids</taxon>
        <taxon>malvids</taxon>
        <taxon>Sapindales</taxon>
        <taxon>Sapindaceae</taxon>
        <taxon>Hippocastanoideae</taxon>
        <taxon>Acereae</taxon>
        <taxon>Acer</taxon>
    </lineage>
</organism>
<dbReference type="Proteomes" id="UP001168877">
    <property type="component" value="Unassembled WGS sequence"/>
</dbReference>